<comment type="similarity">
    <text evidence="1">Belongs to the bacterial solute-binding protein 5 family.</text>
</comment>
<dbReference type="PANTHER" id="PTHR30290">
    <property type="entry name" value="PERIPLASMIC BINDING COMPONENT OF ABC TRANSPORTER"/>
    <property type="match status" value="1"/>
</dbReference>
<dbReference type="PIRSF" id="PIRSF002741">
    <property type="entry name" value="MppA"/>
    <property type="match status" value="1"/>
</dbReference>
<feature type="chain" id="PRO_5047234012" evidence="5">
    <location>
        <begin position="31"/>
        <end position="529"/>
    </location>
</feature>
<dbReference type="Pfam" id="PF00496">
    <property type="entry name" value="SBP_bac_5"/>
    <property type="match status" value="1"/>
</dbReference>
<accession>A0ABY6QVF4</accession>
<evidence type="ECO:0000256" key="2">
    <source>
        <dbReference type="ARBA" id="ARBA00022448"/>
    </source>
</evidence>
<evidence type="ECO:0000259" key="6">
    <source>
        <dbReference type="Pfam" id="PF00496"/>
    </source>
</evidence>
<evidence type="ECO:0000256" key="5">
    <source>
        <dbReference type="SAM" id="SignalP"/>
    </source>
</evidence>
<keyword evidence="3 5" id="KW-0732">Signal</keyword>
<evidence type="ECO:0000256" key="1">
    <source>
        <dbReference type="ARBA" id="ARBA00005695"/>
    </source>
</evidence>
<proteinExistence type="inferred from homology"/>
<dbReference type="Proteomes" id="UP001164506">
    <property type="component" value="Chromosome"/>
</dbReference>
<dbReference type="PANTHER" id="PTHR30290:SF9">
    <property type="entry name" value="OLIGOPEPTIDE-BINDING PROTEIN APPA"/>
    <property type="match status" value="1"/>
</dbReference>
<keyword evidence="8" id="KW-1185">Reference proteome</keyword>
<dbReference type="SUPFAM" id="SSF53850">
    <property type="entry name" value="Periplasmic binding protein-like II"/>
    <property type="match status" value="1"/>
</dbReference>
<feature type="signal peptide" evidence="5">
    <location>
        <begin position="1"/>
        <end position="30"/>
    </location>
</feature>
<organism evidence="7 8">
    <name type="scientific">Streptomyces tanashiensis</name>
    <dbReference type="NCBI Taxonomy" id="67367"/>
    <lineage>
        <taxon>Bacteria</taxon>
        <taxon>Bacillati</taxon>
        <taxon>Actinomycetota</taxon>
        <taxon>Actinomycetes</taxon>
        <taxon>Kitasatosporales</taxon>
        <taxon>Streptomycetaceae</taxon>
        <taxon>Streptomyces</taxon>
    </lineage>
</organism>
<dbReference type="EMBL" id="CP084204">
    <property type="protein sequence ID" value="UZX21190.1"/>
    <property type="molecule type" value="Genomic_DNA"/>
</dbReference>
<dbReference type="CDD" id="cd00995">
    <property type="entry name" value="PBP2_NikA_DppA_OppA_like"/>
    <property type="match status" value="1"/>
</dbReference>
<evidence type="ECO:0000313" key="8">
    <source>
        <dbReference type="Proteomes" id="UP001164506"/>
    </source>
</evidence>
<gene>
    <name evidence="7" type="ORF">LDH80_10880</name>
</gene>
<dbReference type="Gene3D" id="3.10.105.10">
    <property type="entry name" value="Dipeptide-binding Protein, Domain 3"/>
    <property type="match status" value="1"/>
</dbReference>
<dbReference type="InterPro" id="IPR000914">
    <property type="entry name" value="SBP_5_dom"/>
</dbReference>
<reference evidence="7" key="1">
    <citation type="submission" date="2021-09" db="EMBL/GenBank/DDBJ databases">
        <title>Complete genome sequence and metabolic characterization of Streptomyces tanashiensis DSM 731 the producer of antibacterial Kalafungin and diverse secondary metabolites.</title>
        <authorList>
            <person name="Abbasi M.N."/>
            <person name="Anwar M.N."/>
            <person name="Alam K."/>
            <person name="Shoaib M."/>
            <person name="Lin Z."/>
            <person name="Hayat M."/>
            <person name="Ali M.I."/>
            <person name="Malik H.M.T."/>
            <person name="Ahmed I."/>
            <person name="Li A."/>
            <person name="Hailong Wang H."/>
            <person name="Zhang Y."/>
        </authorList>
    </citation>
    <scope>NUCLEOTIDE SEQUENCE</scope>
    <source>
        <strain evidence="7">Kala</strain>
    </source>
</reference>
<name>A0ABY6QVF4_9ACTN</name>
<dbReference type="Gene3D" id="3.40.190.10">
    <property type="entry name" value="Periplasmic binding protein-like II"/>
    <property type="match status" value="1"/>
</dbReference>
<evidence type="ECO:0000256" key="4">
    <source>
        <dbReference type="SAM" id="MobiDB-lite"/>
    </source>
</evidence>
<dbReference type="InterPro" id="IPR039424">
    <property type="entry name" value="SBP_5"/>
</dbReference>
<evidence type="ECO:0000313" key="7">
    <source>
        <dbReference type="EMBL" id="UZX21190.1"/>
    </source>
</evidence>
<protein>
    <submittedName>
        <fullName evidence="7">ABC transporter substrate-binding protein</fullName>
    </submittedName>
</protein>
<keyword evidence="2" id="KW-0813">Transport</keyword>
<evidence type="ECO:0000256" key="3">
    <source>
        <dbReference type="ARBA" id="ARBA00022729"/>
    </source>
</evidence>
<dbReference type="RefSeq" id="WP_267258626.1">
    <property type="nucleotide sequence ID" value="NZ_CP084204.1"/>
</dbReference>
<feature type="domain" description="Solute-binding protein family 5" evidence="6">
    <location>
        <begin position="87"/>
        <end position="440"/>
    </location>
</feature>
<dbReference type="GeneID" id="95599946"/>
<feature type="region of interest" description="Disordered" evidence="4">
    <location>
        <begin position="318"/>
        <end position="346"/>
    </location>
</feature>
<sequence length="529" mass="54381">MTSPRRAAGRRDRVASALAVVTATALMSTACGGGASADGARTVTLAIRSDPGSLSPLGTVDSTALMMNRFAYATLVRLASDGSTTAGAAESWSVRHGRARFVLRPGLTCEDGSPLTAADVAAGYNHVADPANRSPLLGLAVPANARATATADDATRTVTVTTSGSAPFLVEMARMLPLVCRKSLTDPSRLSRATAATGAYRLTEAVPGDHYTYVRRTDPAGTGSAPADAAGPEKLVFKVVADESTTANLLLGGQIDAGQVNGPDAERLIAAGVPWKGTRTPIGQFLFNESPARPTAAQAVRRALVGALDLRRIGSVATGGTGTPATDLGETPPTPCTGDTVTGNVPPHDPAKAEAALTGAGWRKNGGVWEKGGRTLSVTLVYPVIAGPQVTAAVELTVKEWNAFGVKATAKPIDGSGLIAALSLGDWDVAWSPISVPLPDQLTRFFDGPPPPAGSNLGAVDNPDYRRLAAQAAALPGRAGCPLWDRADAELIRRTDVTPFVDSTVRMFGKGIRFEVDGGGIVPGSLRRG</sequence>
<dbReference type="PROSITE" id="PS51257">
    <property type="entry name" value="PROKAR_LIPOPROTEIN"/>
    <property type="match status" value="1"/>
</dbReference>
<dbReference type="InterPro" id="IPR030678">
    <property type="entry name" value="Peptide/Ni-bd"/>
</dbReference>